<dbReference type="AlphaFoldDB" id="A0A317JPS5"/>
<proteinExistence type="predicted"/>
<reference evidence="1 2" key="1">
    <citation type="submission" date="2018-02" db="EMBL/GenBank/DDBJ databases">
        <title>Genomic Reconstructions from Amazon Rainforest and Pasture Soil Reveal Novel Insights into the Physiology of Candidate Phyla in Tropical Sites.</title>
        <authorList>
            <person name="Kroeger M.E."/>
            <person name="Delmont T."/>
            <person name="Eren A.M."/>
            <person name="Guo J."/>
            <person name="Meyer K.M."/>
            <person name="Khan K."/>
            <person name="Rodrigues J.L.M."/>
            <person name="Bohannan B.J.M."/>
            <person name="Tringe S."/>
            <person name="Borges C.D."/>
            <person name="Tiedje J."/>
            <person name="Tsai S.M."/>
            <person name="Nusslein K."/>
        </authorList>
    </citation>
    <scope>NUCLEOTIDE SEQUENCE [LARGE SCALE GENOMIC DNA]</scope>
    <source>
        <strain evidence="1">Amazon FNV 2010 28 9</strain>
    </source>
</reference>
<evidence type="ECO:0000313" key="2">
    <source>
        <dbReference type="Proteomes" id="UP000246104"/>
    </source>
</evidence>
<sequence length="158" mass="17852">MEVVTPQAFSDSCINALKEKVKKEGKSQEKYLLIGDRVSPDIRAEAKRKFEYLQLHATVEDSWKPNGTIVTVTQPLPSWLLNEVEAEQNNEFDAKTFIMSASPVSGDPVHDEPWARAKKLSEEFIRGITFANPRATATMVRVTNYPGYLITVRRPKNS</sequence>
<name>A0A317JPS5_9BACT</name>
<organism evidence="1 2">
    <name type="scientific">Candidatus Cerribacteria bacterium 'Amazon FNV 2010 28 9'</name>
    <dbReference type="NCBI Taxonomy" id="2081795"/>
    <lineage>
        <taxon>Bacteria</taxon>
        <taxon>Candidatus Cerribacteria</taxon>
    </lineage>
</organism>
<evidence type="ECO:0000313" key="1">
    <source>
        <dbReference type="EMBL" id="PWU23373.1"/>
    </source>
</evidence>
<dbReference type="EMBL" id="PSRQ01000036">
    <property type="protein sequence ID" value="PWU23373.1"/>
    <property type="molecule type" value="Genomic_DNA"/>
</dbReference>
<comment type="caution">
    <text evidence="1">The sequence shown here is derived from an EMBL/GenBank/DDBJ whole genome shotgun (WGS) entry which is preliminary data.</text>
</comment>
<accession>A0A317JPS5</accession>
<gene>
    <name evidence="1" type="ORF">C5B42_03235</name>
</gene>
<protein>
    <submittedName>
        <fullName evidence="1">Uncharacterized protein</fullName>
    </submittedName>
</protein>
<dbReference type="Proteomes" id="UP000246104">
    <property type="component" value="Unassembled WGS sequence"/>
</dbReference>